<organism evidence="5 6">
    <name type="scientific">Forsythia ovata</name>
    <dbReference type="NCBI Taxonomy" id="205694"/>
    <lineage>
        <taxon>Eukaryota</taxon>
        <taxon>Viridiplantae</taxon>
        <taxon>Streptophyta</taxon>
        <taxon>Embryophyta</taxon>
        <taxon>Tracheophyta</taxon>
        <taxon>Spermatophyta</taxon>
        <taxon>Magnoliopsida</taxon>
        <taxon>eudicotyledons</taxon>
        <taxon>Gunneridae</taxon>
        <taxon>Pentapetalae</taxon>
        <taxon>asterids</taxon>
        <taxon>lamiids</taxon>
        <taxon>Lamiales</taxon>
        <taxon>Oleaceae</taxon>
        <taxon>Forsythieae</taxon>
        <taxon>Forsythia</taxon>
    </lineage>
</organism>
<dbReference type="Pfam" id="PF00464">
    <property type="entry name" value="SHMT"/>
    <property type="match status" value="1"/>
</dbReference>
<comment type="cofactor">
    <cofactor evidence="2">
        <name>pyridoxal 5'-phosphate</name>
        <dbReference type="ChEBI" id="CHEBI:597326"/>
    </cofactor>
</comment>
<dbReference type="EMBL" id="JBFOLJ010000049">
    <property type="protein sequence ID" value="KAL2456896.1"/>
    <property type="molecule type" value="Genomic_DNA"/>
</dbReference>
<dbReference type="Gene3D" id="3.40.640.10">
    <property type="entry name" value="Type I PLP-dependent aspartate aminotransferase-like (Major domain)"/>
    <property type="match status" value="1"/>
</dbReference>
<evidence type="ECO:0000256" key="2">
    <source>
        <dbReference type="ARBA" id="ARBA00001933"/>
    </source>
</evidence>
<dbReference type="PANTHER" id="PTHR11680">
    <property type="entry name" value="SERINE HYDROXYMETHYLTRANSFERASE"/>
    <property type="match status" value="1"/>
</dbReference>
<dbReference type="InterPro" id="IPR039429">
    <property type="entry name" value="SHMT-like_dom"/>
</dbReference>
<sequence length="251" mass="28247">MRVECLSSELTELAANHTSSLQIFLYLLECALNVYPLEKSATLFRPKLIVAGASAYARVYDYARIRKVCDKQKAIMLGLVAAGVIQSPFEYANVVTTTTHKSLRGPRGAMIFFRKGVKGTNKQGQEVMYDYEDKINQAVFPGLQGGPHNPTINALAVALKQTLLEKGYKLVSGGTDNHLVLGIDGSRVEKVMEAVHIAANKILFLGMYLPWCLEAFVWELRLSHHTEYLEAKLRERVRWARKHNYQDVTFL</sequence>
<proteinExistence type="predicted"/>
<dbReference type="GO" id="GO:0004372">
    <property type="term" value="F:glycine hydroxymethyltransferase activity"/>
    <property type="evidence" value="ECO:0007669"/>
    <property type="project" value="UniProtKB-EC"/>
</dbReference>
<comment type="caution">
    <text evidence="5">The sequence shown here is derived from an EMBL/GenBank/DDBJ whole genome shotgun (WGS) entry which is preliminary data.</text>
</comment>
<protein>
    <submittedName>
        <fullName evidence="5">Serine hydroxymethyltransferase</fullName>
    </submittedName>
</protein>
<dbReference type="SUPFAM" id="SSF53383">
    <property type="entry name" value="PLP-dependent transferases"/>
    <property type="match status" value="1"/>
</dbReference>
<dbReference type="PANTHER" id="PTHR11680:SF28">
    <property type="entry name" value="SERINE HYDROXYMETHYLTRANSFERASE, MITOCHONDRIAL"/>
    <property type="match status" value="1"/>
</dbReference>
<keyword evidence="3" id="KW-0663">Pyridoxal phosphate</keyword>
<keyword evidence="6" id="KW-1185">Reference proteome</keyword>
<gene>
    <name evidence="5" type="ORF">Fot_56619</name>
</gene>
<dbReference type="InterPro" id="IPR015421">
    <property type="entry name" value="PyrdxlP-dep_Trfase_major"/>
</dbReference>
<comment type="catalytic activity">
    <reaction evidence="1">
        <text>(6R)-5,10-methylene-5,6,7,8-tetrahydrofolate + glycine + H2O = (6S)-5,6,7,8-tetrahydrofolate + L-serine</text>
        <dbReference type="Rhea" id="RHEA:15481"/>
        <dbReference type="ChEBI" id="CHEBI:15377"/>
        <dbReference type="ChEBI" id="CHEBI:15636"/>
        <dbReference type="ChEBI" id="CHEBI:33384"/>
        <dbReference type="ChEBI" id="CHEBI:57305"/>
        <dbReference type="ChEBI" id="CHEBI:57453"/>
        <dbReference type="EC" id="2.1.2.1"/>
    </reaction>
</comment>
<name>A0ABD1P2B7_9LAMI</name>
<reference evidence="6" key="1">
    <citation type="submission" date="2024-07" db="EMBL/GenBank/DDBJ databases">
        <title>Two chromosome-level genome assemblies of Korean endemic species Abeliophyllum distichum and Forsythia ovata (Oleaceae).</title>
        <authorList>
            <person name="Jang H."/>
        </authorList>
    </citation>
    <scope>NUCLEOTIDE SEQUENCE [LARGE SCALE GENOMIC DNA]</scope>
</reference>
<dbReference type="InterPro" id="IPR049943">
    <property type="entry name" value="Ser_HO-MeTrfase-like"/>
</dbReference>
<evidence type="ECO:0000313" key="6">
    <source>
        <dbReference type="Proteomes" id="UP001604277"/>
    </source>
</evidence>
<evidence type="ECO:0000256" key="1">
    <source>
        <dbReference type="ARBA" id="ARBA00001528"/>
    </source>
</evidence>
<evidence type="ECO:0000313" key="5">
    <source>
        <dbReference type="EMBL" id="KAL2456896.1"/>
    </source>
</evidence>
<dbReference type="InterPro" id="IPR015424">
    <property type="entry name" value="PyrdxlP-dep_Trfase"/>
</dbReference>
<evidence type="ECO:0000259" key="4">
    <source>
        <dbReference type="Pfam" id="PF00464"/>
    </source>
</evidence>
<accession>A0ABD1P2B7</accession>
<evidence type="ECO:0000256" key="3">
    <source>
        <dbReference type="ARBA" id="ARBA00022898"/>
    </source>
</evidence>
<dbReference type="AlphaFoldDB" id="A0ABD1P2B7"/>
<dbReference type="Proteomes" id="UP001604277">
    <property type="component" value="Unassembled WGS sequence"/>
</dbReference>
<feature type="domain" description="Serine hydroxymethyltransferase-like" evidence="4">
    <location>
        <begin position="33"/>
        <end position="163"/>
    </location>
</feature>